<dbReference type="InterPro" id="IPR024767">
    <property type="entry name" value="PRP38_C"/>
</dbReference>
<dbReference type="EMBL" id="WNTK01001727">
    <property type="protein sequence ID" value="KAG9466914.1"/>
    <property type="molecule type" value="Genomic_DNA"/>
</dbReference>
<proteinExistence type="inferred from homology"/>
<comment type="similarity">
    <text evidence="3 9">Belongs to the PRP38 family.</text>
</comment>
<evidence type="ECO:0000256" key="4">
    <source>
        <dbReference type="ARBA" id="ARBA00018053"/>
    </source>
</evidence>
<dbReference type="GO" id="GO:0000398">
    <property type="term" value="P:mRNA splicing, via spliceosome"/>
    <property type="evidence" value="ECO:0007669"/>
    <property type="project" value="UniProtKB-UniRule"/>
</dbReference>
<evidence type="ECO:0000259" key="11">
    <source>
        <dbReference type="Pfam" id="PF12871"/>
    </source>
</evidence>
<evidence type="ECO:0000256" key="5">
    <source>
        <dbReference type="ARBA" id="ARBA00022664"/>
    </source>
</evidence>
<keyword evidence="7 9" id="KW-0508">mRNA splicing</keyword>
<evidence type="ECO:0000256" key="1">
    <source>
        <dbReference type="ARBA" id="ARBA00002609"/>
    </source>
</evidence>
<comment type="function">
    <text evidence="1 9">Involved in pre-mRNA splicing as a component of the spliceosome.</text>
</comment>
<dbReference type="Proteomes" id="UP000770717">
    <property type="component" value="Unassembled WGS sequence"/>
</dbReference>
<evidence type="ECO:0000256" key="2">
    <source>
        <dbReference type="ARBA" id="ARBA00004123"/>
    </source>
</evidence>
<organism evidence="12 13">
    <name type="scientific">Eleutherodactylus coqui</name>
    <name type="common">Puerto Rican coqui</name>
    <dbReference type="NCBI Taxonomy" id="57060"/>
    <lineage>
        <taxon>Eukaryota</taxon>
        <taxon>Metazoa</taxon>
        <taxon>Chordata</taxon>
        <taxon>Craniata</taxon>
        <taxon>Vertebrata</taxon>
        <taxon>Euteleostomi</taxon>
        <taxon>Amphibia</taxon>
        <taxon>Batrachia</taxon>
        <taxon>Anura</taxon>
        <taxon>Neobatrachia</taxon>
        <taxon>Hyloidea</taxon>
        <taxon>Eleutherodactylidae</taxon>
        <taxon>Eleutherodactylinae</taxon>
        <taxon>Eleutherodactylus</taxon>
        <taxon>Eleutherodactylus</taxon>
    </lineage>
</organism>
<feature type="region of interest" description="Disordered" evidence="10">
    <location>
        <begin position="86"/>
        <end position="212"/>
    </location>
</feature>
<dbReference type="Pfam" id="PF03371">
    <property type="entry name" value="PRP38"/>
    <property type="match status" value="1"/>
</dbReference>
<keyword evidence="13" id="KW-1185">Reference proteome</keyword>
<gene>
    <name evidence="12" type="ORF">GDO78_015895</name>
</gene>
<evidence type="ECO:0000256" key="6">
    <source>
        <dbReference type="ARBA" id="ARBA00022728"/>
    </source>
</evidence>
<evidence type="ECO:0000256" key="9">
    <source>
        <dbReference type="RuleBase" id="RU367025"/>
    </source>
</evidence>
<keyword evidence="6 9" id="KW-0747">Spliceosome</keyword>
<comment type="caution">
    <text evidence="12">The sequence shown here is derived from an EMBL/GenBank/DDBJ whole genome shotgun (WGS) entry which is preliminary data.</text>
</comment>
<comment type="subunit">
    <text evidence="9">Component of the spliceosome B complex.</text>
</comment>
<keyword evidence="8 9" id="KW-0539">Nucleus</keyword>
<evidence type="ECO:0000313" key="13">
    <source>
        <dbReference type="Proteomes" id="UP000770717"/>
    </source>
</evidence>
<accession>A0A8J6ED48</accession>
<feature type="domain" description="Pre-mRNA-splicing factor 38 C-terminal" evidence="11">
    <location>
        <begin position="85"/>
        <end position="176"/>
    </location>
</feature>
<dbReference type="OrthoDB" id="190958at2759"/>
<feature type="compositionally biased region" description="Basic residues" evidence="10">
    <location>
        <begin position="130"/>
        <end position="194"/>
    </location>
</feature>
<dbReference type="GO" id="GO:0071005">
    <property type="term" value="C:U2-type precatalytic spliceosome"/>
    <property type="evidence" value="ECO:0007669"/>
    <property type="project" value="UniProtKB-UniRule"/>
</dbReference>
<name>A0A8J6ED48_ELECQ</name>
<evidence type="ECO:0000256" key="7">
    <source>
        <dbReference type="ARBA" id="ARBA00023187"/>
    </source>
</evidence>
<reference evidence="12" key="1">
    <citation type="thesis" date="2020" institute="ProQuest LLC" country="789 East Eisenhower Parkway, Ann Arbor, MI, USA">
        <title>Comparative Genomics and Chromosome Evolution.</title>
        <authorList>
            <person name="Mudd A.B."/>
        </authorList>
    </citation>
    <scope>NUCLEOTIDE SEQUENCE</scope>
    <source>
        <strain evidence="12">HN-11 Male</strain>
        <tissue evidence="12">Kidney and liver</tissue>
    </source>
</reference>
<feature type="compositionally biased region" description="Basic and acidic residues" evidence="10">
    <location>
        <begin position="108"/>
        <end position="129"/>
    </location>
</feature>
<feature type="compositionally biased region" description="Acidic residues" evidence="10">
    <location>
        <begin position="90"/>
        <end position="107"/>
    </location>
</feature>
<dbReference type="InterPro" id="IPR005037">
    <property type="entry name" value="PRP38"/>
</dbReference>
<protein>
    <recommendedName>
        <fullName evidence="4 9">Pre-mRNA-splicing factor 38A</fullName>
    </recommendedName>
</protein>
<dbReference type="Pfam" id="PF12871">
    <property type="entry name" value="PRP38_assoc"/>
    <property type="match status" value="1"/>
</dbReference>
<evidence type="ECO:0000256" key="10">
    <source>
        <dbReference type="SAM" id="MobiDB-lite"/>
    </source>
</evidence>
<sequence>MANRTVKDAHSVHGTNPQYLVEKIIRTRIYESKYWKEECFGLTEFELMHVDEFIDELLHSERVCDIILPRLQKRYVLEETEQLDPRVSALEEDMDDVESSEEEEDDEDKVRDPTPDHHRRSYRDLDRPRRSPSPRYRRSRSRSPRRRSRSPKRRRERHRSKSPRRHRSRSRERRHRSKSKSPGHHRSHRHRSHSKSPERSKKSHKKSRRGNE</sequence>
<feature type="compositionally biased region" description="Basic residues" evidence="10">
    <location>
        <begin position="201"/>
        <end position="212"/>
    </location>
</feature>
<evidence type="ECO:0000313" key="12">
    <source>
        <dbReference type="EMBL" id="KAG9466914.1"/>
    </source>
</evidence>
<comment type="subcellular location">
    <subcellularLocation>
        <location evidence="2 9">Nucleus</location>
    </subcellularLocation>
</comment>
<evidence type="ECO:0000256" key="3">
    <source>
        <dbReference type="ARBA" id="ARBA00006164"/>
    </source>
</evidence>
<evidence type="ECO:0000256" key="8">
    <source>
        <dbReference type="ARBA" id="ARBA00023242"/>
    </source>
</evidence>
<dbReference type="AlphaFoldDB" id="A0A8J6ED48"/>
<keyword evidence="5 9" id="KW-0507">mRNA processing</keyword>
<dbReference type="PANTHER" id="PTHR23142">
    <property type="entry name" value="PRE-MRNA-SPLICING FACTOR 38A-RELATED"/>
    <property type="match status" value="1"/>
</dbReference>